<dbReference type="Ensembl" id="ENSHHUT00000007080.1">
    <property type="protein sequence ID" value="ENSHHUP00000006871.1"/>
    <property type="gene ID" value="ENSHHUG00000004243.1"/>
</dbReference>
<protein>
    <submittedName>
        <fullName evidence="2">Uncharacterized protein</fullName>
    </submittedName>
</protein>
<reference evidence="2" key="2">
    <citation type="submission" date="2025-08" db="UniProtKB">
        <authorList>
            <consortium name="Ensembl"/>
        </authorList>
    </citation>
    <scope>IDENTIFICATION</scope>
</reference>
<feature type="compositionally biased region" description="Low complexity" evidence="1">
    <location>
        <begin position="20"/>
        <end position="35"/>
    </location>
</feature>
<dbReference type="STRING" id="62062.ENSHHUP00000006871"/>
<name>A0A4W5K4F0_9TELE</name>
<evidence type="ECO:0000313" key="2">
    <source>
        <dbReference type="Ensembl" id="ENSHHUP00000006871.1"/>
    </source>
</evidence>
<feature type="compositionally biased region" description="Basic residues" evidence="1">
    <location>
        <begin position="10"/>
        <end position="19"/>
    </location>
</feature>
<sequence length="85" mass="9141">MAMKKESIQTRKRKPKMPKSKSSTGGSSASGTNSPFSLSVSEHASTIKSEPNMAPSPYAGQAVASVSQVSPLYSMILTLLQYYRQ</sequence>
<reference evidence="2" key="3">
    <citation type="submission" date="2025-09" db="UniProtKB">
        <authorList>
            <consortium name="Ensembl"/>
        </authorList>
    </citation>
    <scope>IDENTIFICATION</scope>
</reference>
<keyword evidence="3" id="KW-1185">Reference proteome</keyword>
<evidence type="ECO:0000256" key="1">
    <source>
        <dbReference type="SAM" id="MobiDB-lite"/>
    </source>
</evidence>
<dbReference type="Proteomes" id="UP000314982">
    <property type="component" value="Unassembled WGS sequence"/>
</dbReference>
<feature type="region of interest" description="Disordered" evidence="1">
    <location>
        <begin position="1"/>
        <end position="61"/>
    </location>
</feature>
<feature type="compositionally biased region" description="Polar residues" evidence="1">
    <location>
        <begin position="36"/>
        <end position="49"/>
    </location>
</feature>
<proteinExistence type="predicted"/>
<evidence type="ECO:0000313" key="3">
    <source>
        <dbReference type="Proteomes" id="UP000314982"/>
    </source>
</evidence>
<organism evidence="2 3">
    <name type="scientific">Hucho hucho</name>
    <name type="common">huchen</name>
    <dbReference type="NCBI Taxonomy" id="62062"/>
    <lineage>
        <taxon>Eukaryota</taxon>
        <taxon>Metazoa</taxon>
        <taxon>Chordata</taxon>
        <taxon>Craniata</taxon>
        <taxon>Vertebrata</taxon>
        <taxon>Euteleostomi</taxon>
        <taxon>Actinopterygii</taxon>
        <taxon>Neopterygii</taxon>
        <taxon>Teleostei</taxon>
        <taxon>Protacanthopterygii</taxon>
        <taxon>Salmoniformes</taxon>
        <taxon>Salmonidae</taxon>
        <taxon>Salmoninae</taxon>
        <taxon>Hucho</taxon>
    </lineage>
</organism>
<dbReference type="AlphaFoldDB" id="A0A4W5K4F0"/>
<accession>A0A4W5K4F0</accession>
<reference evidence="3" key="1">
    <citation type="submission" date="2018-06" db="EMBL/GenBank/DDBJ databases">
        <title>Genome assembly of Danube salmon.</title>
        <authorList>
            <person name="Macqueen D.J."/>
            <person name="Gundappa M.K."/>
        </authorList>
    </citation>
    <scope>NUCLEOTIDE SEQUENCE [LARGE SCALE GENOMIC DNA]</scope>
</reference>